<evidence type="ECO:0000256" key="9">
    <source>
        <dbReference type="ARBA" id="ARBA00023244"/>
    </source>
</evidence>
<dbReference type="EC" id="1.3.3.4" evidence="4 11"/>
<dbReference type="InterPro" id="IPR050464">
    <property type="entry name" value="Zeta_carotene_desat/Oxidored"/>
</dbReference>
<sequence length="525" mass="56867">MSAPEHIVILGGGISGLSSAFHLSRSFPESRITLIEKEDRLGGWIRSERVTVRTPAASSSILLEAGPRTLRPVDKSVLELVHLLGLTPQLVTTPKSSPAAKSRFLHVPELSGGRGLVPLPSSLWSLLSPWSKSLPLARILLPAVLTEPFWSANRSLSTEVEEDAQDESVDSFFTRRLGHDFARVFGSALVHGIYAADSRNLSVRSAFPSLWDAETRGNGSVLLGMFRSAPVKPEEVYEVGDLVEQMKTTSVFSFKEGIEALPRALERYLATSVNVRLLKGTAVTGLRMTDTDHVEVTLDGSTEPRINATHVVSTLPLPILHDILSSNSGSLRLPHLTTNPNTTVTVVNIVFAAPSDSIYPAGFGYLVPRRADADNTTDDVDTDVLPIIGTVFDSCSLSAQDDPATFTKITVMIKGDHPLPSSPTLTSTSTPAVPELILQILSSLSTHLARELPDPVFWRAHVNKNCIPTYTPGHRKRMQEITTKAQEAWNSRLVVVGSGMGGVSVGDCVRAGRGVVDEWTQAWQL</sequence>
<dbReference type="InterPro" id="IPR004572">
    <property type="entry name" value="Protoporphyrinogen_oxidase"/>
</dbReference>
<dbReference type="UniPathway" id="UPA00251">
    <property type="reaction ID" value="UER00324"/>
</dbReference>
<dbReference type="NCBIfam" id="TIGR00562">
    <property type="entry name" value="proto_IX_ox"/>
    <property type="match status" value="1"/>
</dbReference>
<dbReference type="AlphaFoldDB" id="A0A0C2SJK8"/>
<dbReference type="FunCoup" id="A0A0C2SJK8">
    <property type="interactions" value="234"/>
</dbReference>
<keyword evidence="14" id="KW-1185">Reference proteome</keyword>
<evidence type="ECO:0000313" key="13">
    <source>
        <dbReference type="EMBL" id="KIL63390.1"/>
    </source>
</evidence>
<dbReference type="SUPFAM" id="SSF54373">
    <property type="entry name" value="FAD-linked reductases, C-terminal domain"/>
    <property type="match status" value="1"/>
</dbReference>
<accession>A0A0C2SJK8</accession>
<gene>
    <name evidence="13" type="ORF">M378DRAFT_164453</name>
</gene>
<dbReference type="OrthoDB" id="438553at2759"/>
<comment type="similarity">
    <text evidence="3 11">Belongs to the protoporphyrinogen/coproporphyrinogen oxidase family. Protoporphyrinogen oxidase subfamily.</text>
</comment>
<keyword evidence="6 11" id="KW-0274">FAD</keyword>
<name>A0A0C2SJK8_AMAMK</name>
<dbReference type="InParanoid" id="A0A0C2SJK8"/>
<dbReference type="GO" id="GO:0005743">
    <property type="term" value="C:mitochondrial inner membrane"/>
    <property type="evidence" value="ECO:0007669"/>
    <property type="project" value="UniProtKB-SubCell"/>
</dbReference>
<dbReference type="EMBL" id="KN818259">
    <property type="protein sequence ID" value="KIL63390.1"/>
    <property type="molecule type" value="Genomic_DNA"/>
</dbReference>
<dbReference type="Proteomes" id="UP000054549">
    <property type="component" value="Unassembled WGS sequence"/>
</dbReference>
<evidence type="ECO:0000256" key="8">
    <source>
        <dbReference type="ARBA" id="ARBA00023133"/>
    </source>
</evidence>
<dbReference type="PANTHER" id="PTHR42923">
    <property type="entry name" value="PROTOPORPHYRINOGEN OXIDASE"/>
    <property type="match status" value="1"/>
</dbReference>
<organism evidence="13 14">
    <name type="scientific">Amanita muscaria (strain Koide BX008)</name>
    <dbReference type="NCBI Taxonomy" id="946122"/>
    <lineage>
        <taxon>Eukaryota</taxon>
        <taxon>Fungi</taxon>
        <taxon>Dikarya</taxon>
        <taxon>Basidiomycota</taxon>
        <taxon>Agaricomycotina</taxon>
        <taxon>Agaricomycetes</taxon>
        <taxon>Agaricomycetidae</taxon>
        <taxon>Agaricales</taxon>
        <taxon>Pluteineae</taxon>
        <taxon>Amanitaceae</taxon>
        <taxon>Amanita</taxon>
    </lineage>
</organism>
<evidence type="ECO:0000256" key="10">
    <source>
        <dbReference type="ARBA" id="ARBA00047554"/>
    </source>
</evidence>
<evidence type="ECO:0000256" key="11">
    <source>
        <dbReference type="RuleBase" id="RU367069"/>
    </source>
</evidence>
<evidence type="ECO:0000313" key="14">
    <source>
        <dbReference type="Proteomes" id="UP000054549"/>
    </source>
</evidence>
<comment type="catalytic activity">
    <reaction evidence="10 11">
        <text>protoporphyrinogen IX + 3 O2 = protoporphyrin IX + 3 H2O2</text>
        <dbReference type="Rhea" id="RHEA:25576"/>
        <dbReference type="ChEBI" id="CHEBI:15379"/>
        <dbReference type="ChEBI" id="CHEBI:16240"/>
        <dbReference type="ChEBI" id="CHEBI:57306"/>
        <dbReference type="ChEBI" id="CHEBI:57307"/>
        <dbReference type="EC" id="1.3.3.4"/>
    </reaction>
</comment>
<comment type="function">
    <text evidence="1 11">Catalyzes the 6-electron oxidation of protoporphyrinogen-IX to form protoporphyrin-IX.</text>
</comment>
<dbReference type="HOGENOM" id="CLU_009629_1_1_1"/>
<evidence type="ECO:0000256" key="4">
    <source>
        <dbReference type="ARBA" id="ARBA00012867"/>
    </source>
</evidence>
<proteinExistence type="inferred from homology"/>
<keyword evidence="9 11" id="KW-0627">Porphyrin biosynthesis</keyword>
<evidence type="ECO:0000256" key="6">
    <source>
        <dbReference type="ARBA" id="ARBA00022827"/>
    </source>
</evidence>
<comment type="cofactor">
    <cofactor evidence="11">
        <name>FAD</name>
        <dbReference type="ChEBI" id="CHEBI:57692"/>
    </cofactor>
    <text evidence="11">Binds 1 FAD per subunit.</text>
</comment>
<dbReference type="SUPFAM" id="SSF51905">
    <property type="entry name" value="FAD/NAD(P)-binding domain"/>
    <property type="match status" value="1"/>
</dbReference>
<dbReference type="GO" id="GO:0006782">
    <property type="term" value="P:protoporphyrinogen IX biosynthetic process"/>
    <property type="evidence" value="ECO:0007669"/>
    <property type="project" value="UniProtKB-UniRule"/>
</dbReference>
<keyword evidence="5 11" id="KW-0285">Flavoprotein</keyword>
<dbReference type="InterPro" id="IPR036188">
    <property type="entry name" value="FAD/NAD-bd_sf"/>
</dbReference>
<dbReference type="Gene3D" id="3.50.50.60">
    <property type="entry name" value="FAD/NAD(P)-binding domain"/>
    <property type="match status" value="1"/>
</dbReference>
<dbReference type="GO" id="GO:0004729">
    <property type="term" value="F:oxygen-dependent protoporphyrinogen oxidase activity"/>
    <property type="evidence" value="ECO:0007669"/>
    <property type="project" value="UniProtKB-UniRule"/>
</dbReference>
<evidence type="ECO:0000256" key="3">
    <source>
        <dbReference type="ARBA" id="ARBA00010551"/>
    </source>
</evidence>
<dbReference type="STRING" id="946122.A0A0C2SJK8"/>
<comment type="pathway">
    <text evidence="2 11">Porphyrin-containing compound metabolism; protoporphyrin-IX biosynthesis; protoporphyrin-IX from protoporphyrinogen-IX: step 1/1.</text>
</comment>
<comment type="subcellular location">
    <subcellularLocation>
        <location evidence="11">Mitochondrion inner membrane</location>
    </subcellularLocation>
</comment>
<dbReference type="Pfam" id="PF01593">
    <property type="entry name" value="Amino_oxidase"/>
    <property type="match status" value="1"/>
</dbReference>
<evidence type="ECO:0000256" key="2">
    <source>
        <dbReference type="ARBA" id="ARBA00005073"/>
    </source>
</evidence>
<protein>
    <recommendedName>
        <fullName evidence="4 11">Protoporphyrinogen oxidase</fullName>
        <ecNumber evidence="4 11">1.3.3.4</ecNumber>
    </recommendedName>
</protein>
<evidence type="ECO:0000256" key="1">
    <source>
        <dbReference type="ARBA" id="ARBA00002600"/>
    </source>
</evidence>
<reference evidence="13 14" key="1">
    <citation type="submission" date="2014-04" db="EMBL/GenBank/DDBJ databases">
        <title>Evolutionary Origins and Diversification of the Mycorrhizal Mutualists.</title>
        <authorList>
            <consortium name="DOE Joint Genome Institute"/>
            <consortium name="Mycorrhizal Genomics Consortium"/>
            <person name="Kohler A."/>
            <person name="Kuo A."/>
            <person name="Nagy L.G."/>
            <person name="Floudas D."/>
            <person name="Copeland A."/>
            <person name="Barry K.W."/>
            <person name="Cichocki N."/>
            <person name="Veneault-Fourrey C."/>
            <person name="LaButti K."/>
            <person name="Lindquist E.A."/>
            <person name="Lipzen A."/>
            <person name="Lundell T."/>
            <person name="Morin E."/>
            <person name="Murat C."/>
            <person name="Riley R."/>
            <person name="Ohm R."/>
            <person name="Sun H."/>
            <person name="Tunlid A."/>
            <person name="Henrissat B."/>
            <person name="Grigoriev I.V."/>
            <person name="Hibbett D.S."/>
            <person name="Martin F."/>
        </authorList>
    </citation>
    <scope>NUCLEOTIDE SEQUENCE [LARGE SCALE GENOMIC DNA]</scope>
    <source>
        <strain evidence="13 14">Koide BX008</strain>
    </source>
</reference>
<dbReference type="PANTHER" id="PTHR42923:SF3">
    <property type="entry name" value="PROTOPORPHYRINOGEN OXIDASE"/>
    <property type="match status" value="1"/>
</dbReference>
<evidence type="ECO:0000256" key="7">
    <source>
        <dbReference type="ARBA" id="ARBA00023002"/>
    </source>
</evidence>
<keyword evidence="8 11" id="KW-0350">Heme biosynthesis</keyword>
<dbReference type="InterPro" id="IPR002937">
    <property type="entry name" value="Amino_oxidase"/>
</dbReference>
<evidence type="ECO:0000259" key="12">
    <source>
        <dbReference type="Pfam" id="PF01593"/>
    </source>
</evidence>
<feature type="domain" description="Amine oxidase" evidence="12">
    <location>
        <begin position="14"/>
        <end position="355"/>
    </location>
</feature>
<evidence type="ECO:0000256" key="5">
    <source>
        <dbReference type="ARBA" id="ARBA00022630"/>
    </source>
</evidence>
<keyword evidence="7 11" id="KW-0560">Oxidoreductase</keyword>